<evidence type="ECO:0000256" key="11">
    <source>
        <dbReference type="ARBA" id="ARBA00023211"/>
    </source>
</evidence>
<evidence type="ECO:0000256" key="5">
    <source>
        <dbReference type="ARBA" id="ARBA00005279"/>
    </source>
</evidence>
<accession>A0A9J7KPS6</accession>
<dbReference type="InterPro" id="IPR044099">
    <property type="entry name" value="Dcp2_NUDIX"/>
</dbReference>
<comment type="function">
    <text evidence="14">Decapping metalloenzyme that catalyzes the cleavage of the cap structure on mRNAs. Removes the 7-methyl guanine cap structure from mRNA molecules, yielding a 5'-phosphorylated mRNA fragment and 7m-GDP. Necessary for the degradation of mRNAs, both in normal mRNA turnover and in nonsense-mediated mRNA decay. Plays a role in replication-dependent histone mRNA degradation. Has higher activity towards mRNAs that lack a poly(A) tail. Has no activity towards a cap structure lacking an RNA moiety. The presence of a N(6)-methyladenosine methylation at the second transcribed position of mRNAs (N(6),2'-O-dimethyladenosine cap; m6A(m)) provides resistance to DCP2-mediated decapping. Blocks autophagy in nutrient-rich conditions by repressing the expression of ATG-related genes through degradation of their transcripts.</text>
</comment>
<evidence type="ECO:0000256" key="6">
    <source>
        <dbReference type="ARBA" id="ARBA00022490"/>
    </source>
</evidence>
<evidence type="ECO:0000256" key="2">
    <source>
        <dbReference type="ARBA" id="ARBA00001946"/>
    </source>
</evidence>
<dbReference type="SMART" id="SM01125">
    <property type="entry name" value="DCP2"/>
    <property type="match status" value="1"/>
</dbReference>
<evidence type="ECO:0000313" key="21">
    <source>
        <dbReference type="RefSeq" id="XP_035667944.1"/>
    </source>
</evidence>
<dbReference type="GO" id="GO:0000932">
    <property type="term" value="C:P-body"/>
    <property type="evidence" value="ECO:0000318"/>
    <property type="project" value="GO_Central"/>
</dbReference>
<dbReference type="Proteomes" id="UP000001554">
    <property type="component" value="Chromosome 2"/>
</dbReference>
<dbReference type="GO" id="GO:0030145">
    <property type="term" value="F:manganese ion binding"/>
    <property type="evidence" value="ECO:0007669"/>
    <property type="project" value="InterPro"/>
</dbReference>
<feature type="compositionally biased region" description="Polar residues" evidence="17">
    <location>
        <begin position="263"/>
        <end position="273"/>
    </location>
</feature>
<dbReference type="CDD" id="cd03672">
    <property type="entry name" value="NUDIX_Dcp2p_Nudt20"/>
    <property type="match status" value="1"/>
</dbReference>
<evidence type="ECO:0000256" key="15">
    <source>
        <dbReference type="ARBA" id="ARBA00068566"/>
    </source>
</evidence>
<dbReference type="KEGG" id="bfo:118410364"/>
<dbReference type="InterPro" id="IPR036189">
    <property type="entry name" value="DCP2_BoxA_sf"/>
</dbReference>
<dbReference type="GO" id="GO:0003723">
    <property type="term" value="F:RNA binding"/>
    <property type="evidence" value="ECO:0007669"/>
    <property type="project" value="UniProtKB-KW"/>
</dbReference>
<evidence type="ECO:0000256" key="1">
    <source>
        <dbReference type="ARBA" id="ARBA00001936"/>
    </source>
</evidence>
<evidence type="ECO:0000256" key="9">
    <source>
        <dbReference type="ARBA" id="ARBA00022801"/>
    </source>
</evidence>
<evidence type="ECO:0000313" key="19">
    <source>
        <dbReference type="Proteomes" id="UP000001554"/>
    </source>
</evidence>
<evidence type="ECO:0000256" key="4">
    <source>
        <dbReference type="ARBA" id="ARBA00004201"/>
    </source>
</evidence>
<evidence type="ECO:0000313" key="20">
    <source>
        <dbReference type="RefSeq" id="XP_035667943.1"/>
    </source>
</evidence>
<comment type="cofactor">
    <cofactor evidence="2">
        <name>Mg(2+)</name>
        <dbReference type="ChEBI" id="CHEBI:18420"/>
    </cofactor>
</comment>
<feature type="compositionally biased region" description="Basic and acidic residues" evidence="17">
    <location>
        <begin position="335"/>
        <end position="345"/>
    </location>
</feature>
<evidence type="ECO:0000256" key="13">
    <source>
        <dbReference type="ARBA" id="ARBA00047661"/>
    </source>
</evidence>
<dbReference type="GO" id="GO:0005737">
    <property type="term" value="C:cytoplasm"/>
    <property type="evidence" value="ECO:0000318"/>
    <property type="project" value="GO_Central"/>
</dbReference>
<dbReference type="GeneID" id="118410364"/>
<evidence type="ECO:0000256" key="17">
    <source>
        <dbReference type="SAM" id="MobiDB-lite"/>
    </source>
</evidence>
<evidence type="ECO:0000256" key="7">
    <source>
        <dbReference type="ARBA" id="ARBA00022553"/>
    </source>
</evidence>
<evidence type="ECO:0000313" key="22">
    <source>
        <dbReference type="RefSeq" id="XP_035667945.1"/>
    </source>
</evidence>
<dbReference type="InterPro" id="IPR000086">
    <property type="entry name" value="NUDIX_hydrolase_dom"/>
</dbReference>
<reference evidence="20 21" key="2">
    <citation type="submission" date="2025-04" db="UniProtKB">
        <authorList>
            <consortium name="RefSeq"/>
        </authorList>
    </citation>
    <scope>IDENTIFICATION</scope>
    <source>
        <strain evidence="20 21">S238N-H82</strain>
        <tissue evidence="20 21">Testes</tissue>
    </source>
</reference>
<keyword evidence="11" id="KW-0464">Manganese</keyword>
<dbReference type="OrthoDB" id="18996at2759"/>
<dbReference type="PANTHER" id="PTHR23114">
    <property type="entry name" value="M7GPPPN-MRNA HYDROLASE"/>
    <property type="match status" value="1"/>
</dbReference>
<dbReference type="FunFam" id="3.90.79.10:FF:000003">
    <property type="entry name" value="M7GpppN-mRNA hydrolase isoform 2"/>
    <property type="match status" value="1"/>
</dbReference>
<sequence>MEMSTVAIPTDVLDDLCSRFIINIPSEERDDLIRVCFQIELAHWFYLDFFRQERPELPSCGMRDFSSIIFKHCPFLNDHVDTVDNIMAEWRSYKMSVPTYGGILLDESLENVLLVQGYLAKASWGFPKGKVNKDEPEDTCAIREVLEETSFDITPLLDPEAYIEHRMNEQLVRLYIVAGVSMETDFKPKTRKEIKCLKWFRVEDLPAHKKDTTPKTNLGLSPNNFFMVMPFIKTLRKWITTRKKAGSSLPPSKHLTDTAVAKTASSTTNMNRSQKGRKQDTAPDGTPEKDGLVALTDRHRAQQQLYFAQQSQKEFEEYLNFKEPPTRASRRHKHSEGDGQTPDRKGKGKKKSSGQHNGRADRKRIDDLFADAMTTYTATSSSDNKDIPKFSSPAFLNFKFDRSAIFASYNVHNRHGGSRSRHGKD</sequence>
<dbReference type="Gene3D" id="3.90.79.10">
    <property type="entry name" value="Nucleoside Triphosphate Pyrophosphohydrolase"/>
    <property type="match status" value="1"/>
</dbReference>
<dbReference type="OMA" id="GETTHRA"/>
<name>A0A9J7KPS6_BRAFL</name>
<feature type="compositionally biased region" description="Basic and acidic residues" evidence="17">
    <location>
        <begin position="277"/>
        <end position="291"/>
    </location>
</feature>
<comment type="catalytic activity">
    <reaction evidence="13">
        <text>a 5'-end (N(7)-methyl 5'-triphosphoguanosine)-ribonucleoside in mRNA + H2O = N(7)-methyl-GDP + a 5'-end phospho-ribonucleoside in mRNA + 2 H(+)</text>
        <dbReference type="Rhea" id="RHEA:67484"/>
        <dbReference type="Rhea" id="RHEA-COMP:15692"/>
        <dbReference type="Rhea" id="RHEA-COMP:17167"/>
        <dbReference type="ChEBI" id="CHEBI:15377"/>
        <dbReference type="ChEBI" id="CHEBI:15378"/>
        <dbReference type="ChEBI" id="CHEBI:63714"/>
        <dbReference type="ChEBI" id="CHEBI:138282"/>
        <dbReference type="ChEBI" id="CHEBI:156461"/>
        <dbReference type="EC" id="3.6.1.62"/>
    </reaction>
    <physiologicalReaction direction="left-to-right" evidence="13">
        <dbReference type="Rhea" id="RHEA:67485"/>
    </physiologicalReaction>
</comment>
<evidence type="ECO:0000256" key="14">
    <source>
        <dbReference type="ARBA" id="ARBA00060003"/>
    </source>
</evidence>
<evidence type="ECO:0000256" key="16">
    <source>
        <dbReference type="ARBA" id="ARBA00078183"/>
    </source>
</evidence>
<dbReference type="Pfam" id="PF00293">
    <property type="entry name" value="NUDIX"/>
    <property type="match status" value="1"/>
</dbReference>
<organism evidence="19 21">
    <name type="scientific">Branchiostoma floridae</name>
    <name type="common">Florida lancelet</name>
    <name type="synonym">Amphioxus</name>
    <dbReference type="NCBI Taxonomy" id="7739"/>
    <lineage>
        <taxon>Eukaryota</taxon>
        <taxon>Metazoa</taxon>
        <taxon>Chordata</taxon>
        <taxon>Cephalochordata</taxon>
        <taxon>Leptocardii</taxon>
        <taxon>Amphioxiformes</taxon>
        <taxon>Branchiostomatidae</taxon>
        <taxon>Branchiostoma</taxon>
    </lineage>
</organism>
<evidence type="ECO:0000256" key="12">
    <source>
        <dbReference type="ARBA" id="ARBA00023242"/>
    </source>
</evidence>
<dbReference type="GO" id="GO:0005634">
    <property type="term" value="C:nucleus"/>
    <property type="evidence" value="ECO:0007669"/>
    <property type="project" value="UniProtKB-SubCell"/>
</dbReference>
<proteinExistence type="inferred from homology"/>
<feature type="region of interest" description="Disordered" evidence="17">
    <location>
        <begin position="244"/>
        <end position="291"/>
    </location>
</feature>
<evidence type="ECO:0000256" key="10">
    <source>
        <dbReference type="ARBA" id="ARBA00022884"/>
    </source>
</evidence>
<protein>
    <recommendedName>
        <fullName evidence="15">m7GpppN-mRNA hydrolase</fullName>
    </recommendedName>
    <alternativeName>
        <fullName evidence="16">mRNA-decapping enzyme 2</fullName>
    </alternativeName>
</protein>
<dbReference type="FunFam" id="1.10.10.1050:FF:000001">
    <property type="entry name" value="M7GpppN-mRNA hydrolase isoform 2"/>
    <property type="match status" value="1"/>
</dbReference>
<keyword evidence="12" id="KW-0539">Nucleus</keyword>
<feature type="domain" description="Nudix hydrolase" evidence="18">
    <location>
        <begin position="95"/>
        <end position="226"/>
    </location>
</feature>
<dbReference type="RefSeq" id="XP_035667945.1">
    <property type="nucleotide sequence ID" value="XM_035812052.1"/>
</dbReference>
<dbReference type="PROSITE" id="PS51462">
    <property type="entry name" value="NUDIX"/>
    <property type="match status" value="1"/>
</dbReference>
<keyword evidence="9" id="KW-0378">Hydrolase</keyword>
<keyword evidence="19" id="KW-1185">Reference proteome</keyword>
<gene>
    <name evidence="20 21 22" type="primary">LOC118410364</name>
</gene>
<keyword evidence="6" id="KW-0963">Cytoplasm</keyword>
<keyword evidence="7" id="KW-0597">Phosphoprotein</keyword>
<evidence type="ECO:0000256" key="3">
    <source>
        <dbReference type="ARBA" id="ARBA00004123"/>
    </source>
</evidence>
<reference evidence="19" key="1">
    <citation type="journal article" date="2020" name="Nat. Ecol. Evol.">
        <title>Deeply conserved synteny resolves early events in vertebrate evolution.</title>
        <authorList>
            <person name="Simakov O."/>
            <person name="Marletaz F."/>
            <person name="Yue J.X."/>
            <person name="O'Connell B."/>
            <person name="Jenkins J."/>
            <person name="Brandt A."/>
            <person name="Calef R."/>
            <person name="Tung C.H."/>
            <person name="Huang T.K."/>
            <person name="Schmutz J."/>
            <person name="Satoh N."/>
            <person name="Yu J.K."/>
            <person name="Putnam N.H."/>
            <person name="Green R.E."/>
            <person name="Rokhsar D.S."/>
        </authorList>
    </citation>
    <scope>NUCLEOTIDE SEQUENCE [LARGE SCALE GENOMIC DNA]</scope>
    <source>
        <strain evidence="19">S238N-H82</strain>
    </source>
</reference>
<dbReference type="RefSeq" id="XP_035667943.1">
    <property type="nucleotide sequence ID" value="XM_035812050.1"/>
</dbReference>
<dbReference type="Gene3D" id="1.10.10.1050">
    <property type="entry name" value="Dcp2, box A domain"/>
    <property type="match status" value="1"/>
</dbReference>
<dbReference type="GO" id="GO:0000184">
    <property type="term" value="P:nuclear-transcribed mRNA catabolic process, nonsense-mediated decay"/>
    <property type="evidence" value="ECO:0007669"/>
    <property type="project" value="InterPro"/>
</dbReference>
<dbReference type="GO" id="GO:0140933">
    <property type="term" value="F:5'-(N(7)-methylguanosine 5'-triphospho)-[mRNA] hydrolase activity"/>
    <property type="evidence" value="ECO:0007669"/>
    <property type="project" value="UniProtKB-EC"/>
</dbReference>
<keyword evidence="10" id="KW-0694">RNA-binding</keyword>
<dbReference type="InterPro" id="IPR007722">
    <property type="entry name" value="DCP2_BoxA"/>
</dbReference>
<dbReference type="InterPro" id="IPR015797">
    <property type="entry name" value="NUDIX_hydrolase-like_dom_sf"/>
</dbReference>
<dbReference type="SUPFAM" id="SSF55811">
    <property type="entry name" value="Nudix"/>
    <property type="match status" value="1"/>
</dbReference>
<comment type="similarity">
    <text evidence="5">Belongs to the Nudix hydrolase family. DCP2 subfamily.</text>
</comment>
<keyword evidence="8" id="KW-0479">Metal-binding</keyword>
<evidence type="ECO:0000259" key="18">
    <source>
        <dbReference type="PROSITE" id="PS51462"/>
    </source>
</evidence>
<dbReference type="SUPFAM" id="SSF140586">
    <property type="entry name" value="Dcp2 domain-like"/>
    <property type="match status" value="1"/>
</dbReference>
<comment type="cofactor">
    <cofactor evidence="1">
        <name>Mn(2+)</name>
        <dbReference type="ChEBI" id="CHEBI:29035"/>
    </cofactor>
</comment>
<evidence type="ECO:0000256" key="8">
    <source>
        <dbReference type="ARBA" id="ARBA00022723"/>
    </source>
</evidence>
<dbReference type="RefSeq" id="XP_035667944.1">
    <property type="nucleotide sequence ID" value="XM_035812051.1"/>
</dbReference>
<dbReference type="AlphaFoldDB" id="A0A9J7KPS6"/>
<comment type="subcellular location">
    <subcellularLocation>
        <location evidence="4">Cytoplasm</location>
        <location evidence="4">P-body</location>
    </subcellularLocation>
    <subcellularLocation>
        <location evidence="3">Nucleus</location>
    </subcellularLocation>
</comment>
<dbReference type="PANTHER" id="PTHR23114:SF17">
    <property type="entry name" value="M7GPPPN-MRNA HYDROLASE"/>
    <property type="match status" value="1"/>
</dbReference>
<dbReference type="Pfam" id="PF05026">
    <property type="entry name" value="DCP2"/>
    <property type="match status" value="1"/>
</dbReference>
<dbReference type="GO" id="GO:0000290">
    <property type="term" value="P:deadenylation-dependent decapping of nuclear-transcribed mRNA"/>
    <property type="evidence" value="ECO:0000318"/>
    <property type="project" value="GO_Central"/>
</dbReference>
<feature type="region of interest" description="Disordered" evidence="17">
    <location>
        <begin position="322"/>
        <end position="362"/>
    </location>
</feature>